<evidence type="ECO:0000313" key="2">
    <source>
        <dbReference type="EMBL" id="MBW0482913.1"/>
    </source>
</evidence>
<reference evidence="2" key="1">
    <citation type="submission" date="2021-03" db="EMBL/GenBank/DDBJ databases">
        <title>Draft genome sequence of rust myrtle Austropuccinia psidii MF-1, a brazilian biotype.</title>
        <authorList>
            <person name="Quecine M.C."/>
            <person name="Pachon D.M.R."/>
            <person name="Bonatelli M.L."/>
            <person name="Correr F.H."/>
            <person name="Franceschini L.M."/>
            <person name="Leite T.F."/>
            <person name="Margarido G.R.A."/>
            <person name="Almeida C.A."/>
            <person name="Ferrarezi J.A."/>
            <person name="Labate C.A."/>
        </authorList>
    </citation>
    <scope>NUCLEOTIDE SEQUENCE</scope>
    <source>
        <strain evidence="2">MF-1</strain>
    </source>
</reference>
<sequence length="88" mass="10454">MREHWHGMSPRYQEHNAAYNQTASTERTEGQNHVHHHFAVSYPKLIITCPKPYTLNLSKSRVYCIVFIRHNHSLIHLQHKWHDCSLAL</sequence>
<dbReference type="Proteomes" id="UP000765509">
    <property type="component" value="Unassembled WGS sequence"/>
</dbReference>
<dbReference type="AlphaFoldDB" id="A0A9Q3CFJ1"/>
<evidence type="ECO:0000256" key="1">
    <source>
        <dbReference type="SAM" id="MobiDB-lite"/>
    </source>
</evidence>
<keyword evidence="3" id="KW-1185">Reference proteome</keyword>
<accession>A0A9Q3CFJ1</accession>
<feature type="region of interest" description="Disordered" evidence="1">
    <location>
        <begin position="1"/>
        <end position="30"/>
    </location>
</feature>
<dbReference type="EMBL" id="AVOT02006984">
    <property type="protein sequence ID" value="MBW0482913.1"/>
    <property type="molecule type" value="Genomic_DNA"/>
</dbReference>
<organism evidence="2 3">
    <name type="scientific">Austropuccinia psidii MF-1</name>
    <dbReference type="NCBI Taxonomy" id="1389203"/>
    <lineage>
        <taxon>Eukaryota</taxon>
        <taxon>Fungi</taxon>
        <taxon>Dikarya</taxon>
        <taxon>Basidiomycota</taxon>
        <taxon>Pucciniomycotina</taxon>
        <taxon>Pucciniomycetes</taxon>
        <taxon>Pucciniales</taxon>
        <taxon>Sphaerophragmiaceae</taxon>
        <taxon>Austropuccinia</taxon>
    </lineage>
</organism>
<protein>
    <submittedName>
        <fullName evidence="2">Uncharacterized protein</fullName>
    </submittedName>
</protein>
<gene>
    <name evidence="2" type="ORF">O181_022628</name>
</gene>
<name>A0A9Q3CFJ1_9BASI</name>
<comment type="caution">
    <text evidence="2">The sequence shown here is derived from an EMBL/GenBank/DDBJ whole genome shotgun (WGS) entry which is preliminary data.</text>
</comment>
<evidence type="ECO:0000313" key="3">
    <source>
        <dbReference type="Proteomes" id="UP000765509"/>
    </source>
</evidence>
<proteinExistence type="predicted"/>